<feature type="transmembrane region" description="Helical" evidence="1">
    <location>
        <begin position="6"/>
        <end position="24"/>
    </location>
</feature>
<dbReference type="EMBL" id="AB177879">
    <property type="protein sequence ID" value="BAE20018.1"/>
    <property type="molecule type" value="Genomic_DNA"/>
</dbReference>
<dbReference type="AlphaFoldDB" id="Q402M7"/>
<gene>
    <name evidence="2" type="primary">ATPase 8</name>
</gene>
<reference evidence="2" key="1">
    <citation type="journal article" date="2005" name="J. Mol. Evol.">
        <title>Complete mitochondrial DNA sequences of six snakes: phylogenetic relationships and molecular evolution of genomic features.</title>
        <authorList>
            <person name="Dong S."/>
            <person name="Kumazawa Y."/>
        </authorList>
    </citation>
    <scope>NUCLEOTIDE SEQUENCE</scope>
</reference>
<organism evidence="2">
    <name type="scientific">Acrochordus granulatus</name>
    <name type="common">Rasp-skinned water snake</name>
    <dbReference type="NCBI Taxonomy" id="46287"/>
    <lineage>
        <taxon>Eukaryota</taxon>
        <taxon>Metazoa</taxon>
        <taxon>Chordata</taxon>
        <taxon>Craniata</taxon>
        <taxon>Vertebrata</taxon>
        <taxon>Euteleostomi</taxon>
        <taxon>Lepidosauria</taxon>
        <taxon>Squamata</taxon>
        <taxon>Bifurcata</taxon>
        <taxon>Unidentata</taxon>
        <taxon>Episquamata</taxon>
        <taxon>Toxicofera</taxon>
        <taxon>Serpentes</taxon>
        <taxon>Acrochordoidea</taxon>
        <taxon>Acrochordidae</taxon>
        <taxon>Acrochordus</taxon>
    </lineage>
</organism>
<accession>Q402M7</accession>
<name>Q402M7_ACRGR</name>
<sequence length="55" mass="6620">MPQLDTIHTLTNFIITWVLTVLVSKKIQKITMNSMLKKLHHNIMKLKPIWYMPWT</sequence>
<keyword evidence="1" id="KW-1133">Transmembrane helix</keyword>
<keyword evidence="1" id="KW-0472">Membrane</keyword>
<proteinExistence type="predicted"/>
<keyword evidence="2" id="KW-0496">Mitochondrion</keyword>
<evidence type="ECO:0000256" key="1">
    <source>
        <dbReference type="SAM" id="Phobius"/>
    </source>
</evidence>
<geneLocation type="mitochondrion" evidence="2"/>
<keyword evidence="1" id="KW-0812">Transmembrane</keyword>
<evidence type="ECO:0000313" key="2">
    <source>
        <dbReference type="EMBL" id="BAE20018.1"/>
    </source>
</evidence>
<protein>
    <submittedName>
        <fullName evidence="2">ATPase subunit 8</fullName>
    </submittedName>
</protein>